<dbReference type="Gene3D" id="3.30.160.60">
    <property type="entry name" value="Classic Zinc Finger"/>
    <property type="match status" value="1"/>
</dbReference>
<protein>
    <submittedName>
        <fullName evidence="7">Putative chaperone DNAJ protein</fullName>
    </submittedName>
</protein>
<dbReference type="VEuPathDB" id="TriTrypDB:TcG_06603"/>
<dbReference type="PROSITE" id="PS00636">
    <property type="entry name" value="DNAJ_1"/>
    <property type="match status" value="1"/>
</dbReference>
<proteinExistence type="predicted"/>
<dbReference type="EMBL" id="PRFA01000011">
    <property type="protein sequence ID" value="PWU98640.1"/>
    <property type="molecule type" value="Genomic_DNA"/>
</dbReference>
<dbReference type="Pfam" id="PF21884">
    <property type="entry name" value="ZUO1-like_ZHD"/>
    <property type="match status" value="1"/>
</dbReference>
<dbReference type="GO" id="GO:0005737">
    <property type="term" value="C:cytoplasm"/>
    <property type="evidence" value="ECO:0007669"/>
    <property type="project" value="TreeGrafter"/>
</dbReference>
<evidence type="ECO:0000313" key="8">
    <source>
        <dbReference type="Proteomes" id="UP000246121"/>
    </source>
</evidence>
<dbReference type="PANTHER" id="PTHR44029">
    <property type="entry name" value="DNAJ HOMOLOG SUBFAMILY C MEMBER 21"/>
    <property type="match status" value="1"/>
</dbReference>
<gene>
    <name evidence="7" type="ORF">C4B63_11g472</name>
</gene>
<dbReference type="VEuPathDB" id="TriTrypDB:C4B63_11g472"/>
<dbReference type="SUPFAM" id="SSF57667">
    <property type="entry name" value="beta-beta-alpha zinc fingers"/>
    <property type="match status" value="1"/>
</dbReference>
<keyword evidence="3" id="KW-0862">Zinc</keyword>
<dbReference type="PROSITE" id="PS50076">
    <property type="entry name" value="DNAJ_2"/>
    <property type="match status" value="1"/>
</dbReference>
<dbReference type="Gene3D" id="1.10.287.110">
    <property type="entry name" value="DnaJ domain"/>
    <property type="match status" value="1"/>
</dbReference>
<dbReference type="InterPro" id="IPR054076">
    <property type="entry name" value="ZUO1-like_ZHD"/>
</dbReference>
<organism evidence="7 8">
    <name type="scientific">Trypanosoma cruzi</name>
    <dbReference type="NCBI Taxonomy" id="5693"/>
    <lineage>
        <taxon>Eukaryota</taxon>
        <taxon>Discoba</taxon>
        <taxon>Euglenozoa</taxon>
        <taxon>Kinetoplastea</taxon>
        <taxon>Metakinetoplastina</taxon>
        <taxon>Trypanosomatida</taxon>
        <taxon>Trypanosomatidae</taxon>
        <taxon>Trypanosoma</taxon>
        <taxon>Schizotrypanum</taxon>
    </lineage>
</organism>
<dbReference type="VEuPathDB" id="TriTrypDB:TCDM_08321"/>
<feature type="domain" description="J" evidence="6">
    <location>
        <begin position="12"/>
        <end position="78"/>
    </location>
</feature>
<accession>A0A2V2VQR3</accession>
<dbReference type="InterPro" id="IPR051964">
    <property type="entry name" value="Chaperone_stress_response"/>
</dbReference>
<dbReference type="InterPro" id="IPR001623">
    <property type="entry name" value="DnaJ_domain"/>
</dbReference>
<dbReference type="VEuPathDB" id="TriTrypDB:BCY84_13594"/>
<dbReference type="InterPro" id="IPR013087">
    <property type="entry name" value="Znf_C2H2_type"/>
</dbReference>
<sequence length="371" mass="43235">MGKEMSDPPKRCYYEVLGIDRKASLDDIRRAYKKQALLHHPDKNYGNVDNTVALFKEIQNAYAILSDSEERAWYDAHRESILNGGESDVSTNDINLYGYFSSRCYDGFGDGEGEFFSVYRGVFDQLIEDESEYETRAKDWPRFGDSLTDWNSVAEFYSYWKNFSSFKNFAWKDEYKINEVPDRASRRMAERINQKARAAAKKEYVQTVQSLARFVYRRDPRVEAEMTRQHEEERRTAEEKEQKRLEHAIRRREANERIWLAAAEKEAEEEQARIDRGETMDGQTLELLYEKQRQVEKMRKSKGSNADGFAMLEGDNEDDNGGPKLNCPACKKQFKKAGQYNEHINSSKHKAKVRQLSGKGVCVETLMKDSE</sequence>
<dbReference type="PRINTS" id="PR00625">
    <property type="entry name" value="JDOMAIN"/>
</dbReference>
<dbReference type="VEuPathDB" id="TriTrypDB:ECC02_002321"/>
<name>A0A2V2VQR3_TRYCR</name>
<dbReference type="InterPro" id="IPR036236">
    <property type="entry name" value="Znf_C2H2_sf"/>
</dbReference>
<dbReference type="Proteomes" id="UP000246121">
    <property type="component" value="Unassembled WGS sequence"/>
</dbReference>
<reference evidence="7 8" key="1">
    <citation type="journal article" date="2018" name="Microb. Genom.">
        <title>Expanding an expanded genome: long-read sequencing of Trypanosoma cruzi.</title>
        <authorList>
            <person name="Berna L."/>
            <person name="Rodriguez M."/>
            <person name="Chiribao M.L."/>
            <person name="Parodi-Talice A."/>
            <person name="Pita S."/>
            <person name="Rijo G."/>
            <person name="Alvarez-Valin F."/>
            <person name="Robello C."/>
        </authorList>
    </citation>
    <scope>NUCLEOTIDE SEQUENCE [LARGE SCALE GENOMIC DNA]</scope>
    <source>
        <strain evidence="7 8">Dm28c</strain>
    </source>
</reference>
<dbReference type="FunFam" id="1.10.287.110:FF:000046">
    <property type="entry name" value="dnaJ homolog subfamily C member 21"/>
    <property type="match status" value="1"/>
</dbReference>
<evidence type="ECO:0000256" key="2">
    <source>
        <dbReference type="ARBA" id="ARBA00022771"/>
    </source>
</evidence>
<dbReference type="VEuPathDB" id="TriTrypDB:C3747_261g18"/>
<dbReference type="SMART" id="SM00271">
    <property type="entry name" value="DnaJ"/>
    <property type="match status" value="1"/>
</dbReference>
<dbReference type="GO" id="GO:0008270">
    <property type="term" value="F:zinc ion binding"/>
    <property type="evidence" value="ECO:0007669"/>
    <property type="project" value="UniProtKB-KW"/>
</dbReference>
<comment type="caution">
    <text evidence="7">The sequence shown here is derived from an EMBL/GenBank/DDBJ whole genome shotgun (WGS) entry which is preliminary data.</text>
</comment>
<evidence type="ECO:0000256" key="1">
    <source>
        <dbReference type="ARBA" id="ARBA00022723"/>
    </source>
</evidence>
<feature type="coiled-coil region" evidence="4">
    <location>
        <begin position="223"/>
        <end position="280"/>
    </location>
</feature>
<dbReference type="CDD" id="cd06257">
    <property type="entry name" value="DnaJ"/>
    <property type="match status" value="1"/>
</dbReference>
<dbReference type="InterPro" id="IPR036869">
    <property type="entry name" value="J_dom_sf"/>
</dbReference>
<evidence type="ECO:0000256" key="3">
    <source>
        <dbReference type="ARBA" id="ARBA00022833"/>
    </source>
</evidence>
<dbReference type="Pfam" id="PF00226">
    <property type="entry name" value="DnaJ"/>
    <property type="match status" value="1"/>
</dbReference>
<evidence type="ECO:0000256" key="4">
    <source>
        <dbReference type="SAM" id="Coils"/>
    </source>
</evidence>
<dbReference type="VEuPathDB" id="TriTrypDB:Tc_MARK_5111"/>
<keyword evidence="2" id="KW-0863">Zinc-finger</keyword>
<dbReference type="PROSITE" id="PS00028">
    <property type="entry name" value="ZINC_FINGER_C2H2_1"/>
    <property type="match status" value="1"/>
</dbReference>
<keyword evidence="1" id="KW-0479">Metal-binding</keyword>
<evidence type="ECO:0000256" key="5">
    <source>
        <dbReference type="SAM" id="MobiDB-lite"/>
    </source>
</evidence>
<evidence type="ECO:0000313" key="7">
    <source>
        <dbReference type="EMBL" id="PWU98640.1"/>
    </source>
</evidence>
<evidence type="ECO:0000259" key="6">
    <source>
        <dbReference type="PROSITE" id="PS50076"/>
    </source>
</evidence>
<dbReference type="VEuPathDB" id="TriTrypDB:TcCL_NonESM11615"/>
<dbReference type="VEuPathDB" id="TriTrypDB:TCSYLVIO_006411"/>
<dbReference type="SUPFAM" id="SSF46565">
    <property type="entry name" value="Chaperone J-domain"/>
    <property type="match status" value="1"/>
</dbReference>
<dbReference type="VEuPathDB" id="TriTrypDB:TcCLB.508479.280"/>
<dbReference type="PANTHER" id="PTHR44029:SF1">
    <property type="entry name" value="DNAJ HOMOLOG SUBFAMILY C MEMBER 21"/>
    <property type="match status" value="1"/>
</dbReference>
<dbReference type="Pfam" id="PF12171">
    <property type="entry name" value="zf-C2H2_jaz"/>
    <property type="match status" value="1"/>
</dbReference>
<feature type="region of interest" description="Disordered" evidence="5">
    <location>
        <begin position="296"/>
        <end position="321"/>
    </location>
</feature>
<dbReference type="InterPro" id="IPR018253">
    <property type="entry name" value="DnaJ_domain_CS"/>
</dbReference>
<dbReference type="InterPro" id="IPR022755">
    <property type="entry name" value="Znf_C2H2_jaz"/>
</dbReference>
<dbReference type="VEuPathDB" id="TriTrypDB:TcBrA4_0082050"/>
<dbReference type="AlphaFoldDB" id="A0A2V2VQR3"/>
<keyword evidence="4" id="KW-0175">Coiled coil</keyword>